<reference evidence="1 2" key="1">
    <citation type="submission" date="2018-12" db="EMBL/GenBank/DDBJ databases">
        <title>The genome sequences of strain 502.</title>
        <authorList>
            <person name="Gao J."/>
            <person name="Sun J."/>
        </authorList>
    </citation>
    <scope>NUCLEOTIDE SEQUENCE [LARGE SCALE GENOMIC DNA]</scope>
    <source>
        <strain evidence="1 2">502</strain>
    </source>
</reference>
<comment type="caution">
    <text evidence="1">The sequence shown here is derived from an EMBL/GenBank/DDBJ whole genome shotgun (WGS) entry which is preliminary data.</text>
</comment>
<dbReference type="InterPro" id="IPR031856">
    <property type="entry name" value="YdaS_toxin-like"/>
</dbReference>
<dbReference type="Pfam" id="PF15943">
    <property type="entry name" value="YdaS_toxin"/>
    <property type="match status" value="1"/>
</dbReference>
<gene>
    <name evidence="1" type="ORF">EJO66_09090</name>
</gene>
<dbReference type="RefSeq" id="WP_125965088.1">
    <property type="nucleotide sequence ID" value="NZ_RXFQ01000004.1"/>
</dbReference>
<accession>A0ABY0A9T9</accession>
<dbReference type="EMBL" id="RXFQ01000004">
    <property type="protein sequence ID" value="RSZ40277.1"/>
    <property type="molecule type" value="Genomic_DNA"/>
</dbReference>
<evidence type="ECO:0000313" key="2">
    <source>
        <dbReference type="Proteomes" id="UP000271137"/>
    </source>
</evidence>
<dbReference type="SUPFAM" id="SSF47413">
    <property type="entry name" value="lambda repressor-like DNA-binding domains"/>
    <property type="match status" value="1"/>
</dbReference>
<dbReference type="Proteomes" id="UP000271137">
    <property type="component" value="Unassembled WGS sequence"/>
</dbReference>
<dbReference type="Gene3D" id="1.10.260.40">
    <property type="entry name" value="lambda repressor-like DNA-binding domains"/>
    <property type="match status" value="1"/>
</dbReference>
<dbReference type="InterPro" id="IPR010982">
    <property type="entry name" value="Lambda_DNA-bd_dom_sf"/>
</dbReference>
<sequence length="79" mass="8426">MEHPVDRAAKVVGSKTALANALGVTKAAVGQWKDEGRRVPAEHCPSIERLTSGAVRCEELRPDVAWDVLRAAAGEGAYE</sequence>
<evidence type="ECO:0000313" key="1">
    <source>
        <dbReference type="EMBL" id="RSZ40277.1"/>
    </source>
</evidence>
<name>A0ABY0A9T9_9BURK</name>
<protein>
    <submittedName>
        <fullName evidence="1">Helix-turn-helix domain-containing protein</fullName>
    </submittedName>
</protein>
<proteinExistence type="predicted"/>
<organism evidence="1 2">
    <name type="scientific">Variovorax beijingensis</name>
    <dbReference type="NCBI Taxonomy" id="2496117"/>
    <lineage>
        <taxon>Bacteria</taxon>
        <taxon>Pseudomonadati</taxon>
        <taxon>Pseudomonadota</taxon>
        <taxon>Betaproteobacteria</taxon>
        <taxon>Burkholderiales</taxon>
        <taxon>Comamonadaceae</taxon>
        <taxon>Variovorax</taxon>
    </lineage>
</organism>
<keyword evidence="2" id="KW-1185">Reference proteome</keyword>